<name>A0A382JJZ6_9ZZZZ</name>
<accession>A0A382JJZ6</accession>
<evidence type="ECO:0000256" key="1">
    <source>
        <dbReference type="SAM" id="Phobius"/>
    </source>
</evidence>
<proteinExistence type="predicted"/>
<sequence>MDFSRQSSSEPSPLASQKLNPLQQAALATVLATIFLIFV</sequence>
<organism evidence="2">
    <name type="scientific">marine metagenome</name>
    <dbReference type="NCBI Taxonomy" id="408172"/>
    <lineage>
        <taxon>unclassified sequences</taxon>
        <taxon>metagenomes</taxon>
        <taxon>ecological metagenomes</taxon>
    </lineage>
</organism>
<protein>
    <submittedName>
        <fullName evidence="2">Uncharacterized protein</fullName>
    </submittedName>
</protein>
<evidence type="ECO:0000313" key="2">
    <source>
        <dbReference type="EMBL" id="SVC10971.1"/>
    </source>
</evidence>
<keyword evidence="1" id="KW-1133">Transmembrane helix</keyword>
<feature type="transmembrane region" description="Helical" evidence="1">
    <location>
        <begin position="20"/>
        <end position="38"/>
    </location>
</feature>
<keyword evidence="1" id="KW-0472">Membrane</keyword>
<dbReference type="EMBL" id="UINC01074102">
    <property type="protein sequence ID" value="SVC10971.1"/>
    <property type="molecule type" value="Genomic_DNA"/>
</dbReference>
<keyword evidence="1" id="KW-0812">Transmembrane</keyword>
<reference evidence="2" key="1">
    <citation type="submission" date="2018-05" db="EMBL/GenBank/DDBJ databases">
        <authorList>
            <person name="Lanie J.A."/>
            <person name="Ng W.-L."/>
            <person name="Kazmierczak K.M."/>
            <person name="Andrzejewski T.M."/>
            <person name="Davidsen T.M."/>
            <person name="Wayne K.J."/>
            <person name="Tettelin H."/>
            <person name="Glass J.I."/>
            <person name="Rusch D."/>
            <person name="Podicherti R."/>
            <person name="Tsui H.-C.T."/>
            <person name="Winkler M.E."/>
        </authorList>
    </citation>
    <scope>NUCLEOTIDE SEQUENCE</scope>
</reference>
<feature type="non-terminal residue" evidence="2">
    <location>
        <position position="39"/>
    </location>
</feature>
<dbReference type="AlphaFoldDB" id="A0A382JJZ6"/>
<gene>
    <name evidence="2" type="ORF">METZ01_LOCUS263825</name>
</gene>